<accession>A0A2N9G8Y1</accession>
<organism evidence="1">
    <name type="scientific">Fagus sylvatica</name>
    <name type="common">Beechnut</name>
    <dbReference type="NCBI Taxonomy" id="28930"/>
    <lineage>
        <taxon>Eukaryota</taxon>
        <taxon>Viridiplantae</taxon>
        <taxon>Streptophyta</taxon>
        <taxon>Embryophyta</taxon>
        <taxon>Tracheophyta</taxon>
        <taxon>Spermatophyta</taxon>
        <taxon>Magnoliopsida</taxon>
        <taxon>eudicotyledons</taxon>
        <taxon>Gunneridae</taxon>
        <taxon>Pentapetalae</taxon>
        <taxon>rosids</taxon>
        <taxon>fabids</taxon>
        <taxon>Fagales</taxon>
        <taxon>Fagaceae</taxon>
        <taxon>Fagus</taxon>
    </lineage>
</organism>
<name>A0A2N9G8Y1_FAGSY</name>
<protein>
    <submittedName>
        <fullName evidence="1">Uncharacterized protein</fullName>
    </submittedName>
</protein>
<proteinExistence type="predicted"/>
<evidence type="ECO:0000313" key="1">
    <source>
        <dbReference type="EMBL" id="SPC95915.1"/>
    </source>
</evidence>
<sequence length="222" mass="23556">MKEGILYIYLLNRPTSRDSKRKNSTYRCRFDDGTVCFIIVDAWLLMKAFGHEAGFISFDGTISMTLDSEHPFAPKSILIRVWRNKSPSLILEKSIKLNVHCILPLGVLGGNGEAGGFGVKRGLSGGGKQRLREGISDGAISGISEDGGGSSGEVAGVVFGEERVRFSVGLSGFGPVWVGRSGLSEGDGLWAHGVACGVFRAGLGVMHLLEGPVEAIGCIRDG</sequence>
<dbReference type="EMBL" id="OIVN01001617">
    <property type="protein sequence ID" value="SPC95915.1"/>
    <property type="molecule type" value="Genomic_DNA"/>
</dbReference>
<dbReference type="AlphaFoldDB" id="A0A2N9G8Y1"/>
<reference evidence="1" key="1">
    <citation type="submission" date="2018-02" db="EMBL/GenBank/DDBJ databases">
        <authorList>
            <person name="Cohen D.B."/>
            <person name="Kent A.D."/>
        </authorList>
    </citation>
    <scope>NUCLEOTIDE SEQUENCE</scope>
</reference>
<gene>
    <name evidence="1" type="ORF">FSB_LOCUS23797</name>
</gene>